<dbReference type="Proteomes" id="UP000051790">
    <property type="component" value="Unassembled WGS sequence"/>
</dbReference>
<reference evidence="5 6" key="1">
    <citation type="journal article" date="2015" name="Genome Announc.">
        <title>Expanding the biotechnology potential of lactobacilli through comparative genomics of 213 strains and associated genera.</title>
        <authorList>
            <person name="Sun Z."/>
            <person name="Harris H.M."/>
            <person name="McCann A."/>
            <person name="Guo C."/>
            <person name="Argimon S."/>
            <person name="Zhang W."/>
            <person name="Yang X."/>
            <person name="Jeffery I.B."/>
            <person name="Cooney J.C."/>
            <person name="Kagawa T.F."/>
            <person name="Liu W."/>
            <person name="Song Y."/>
            <person name="Salvetti E."/>
            <person name="Wrobel A."/>
            <person name="Rasinkangas P."/>
            <person name="Parkhill J."/>
            <person name="Rea M.C."/>
            <person name="O'Sullivan O."/>
            <person name="Ritari J."/>
            <person name="Douillard F.P."/>
            <person name="Paul Ross R."/>
            <person name="Yang R."/>
            <person name="Briner A.E."/>
            <person name="Felis G.E."/>
            <person name="de Vos W.M."/>
            <person name="Barrangou R."/>
            <person name="Klaenhammer T.R."/>
            <person name="Caufield P.W."/>
            <person name="Cui Y."/>
            <person name="Zhang H."/>
            <person name="O'Toole P.W."/>
        </authorList>
    </citation>
    <scope>NUCLEOTIDE SEQUENCE [LARGE SCALE GENOMIC DNA]</scope>
    <source>
        <strain evidence="5 6">DSM 13343</strain>
    </source>
</reference>
<dbReference type="PRINTS" id="PR00036">
    <property type="entry name" value="HTHLACI"/>
</dbReference>
<keyword evidence="1" id="KW-0805">Transcription regulation</keyword>
<dbReference type="Gene3D" id="3.40.50.2300">
    <property type="match status" value="2"/>
</dbReference>
<dbReference type="SMART" id="SM00354">
    <property type="entry name" value="HTH_LACI"/>
    <property type="match status" value="1"/>
</dbReference>
<keyword evidence="6" id="KW-1185">Reference proteome</keyword>
<sequence length="331" mass="36575">MATIKDVAQLSGVSTATVSRVINGLGGYSDKTREKVNLAIQELQFQRNEIARSLIENRSKSIGVVMPNLSTDVANKIMEGIEDTSFKNDYMVLVAHAGINLERLDISVTRLLERRVEGIVFLSTQITKPIVNQLDGAHVPYIVTGTFSDDRELYYPYVKIDDYQAAVDATNLILNRGYRKIAILGGIKDDFVTSHFRVQGVHDTLKRRGVPYYPELTLQGSFSFAFGASATNRLLSEKSEFDAIFCLSDEVASAAVQVLVRNGISVPRDIGVIGFDDSKTSLMSIPRLTTIHQPLNEIGVVATQKVIDAIKVHQEVDTEIIATKIVQRESL</sequence>
<name>A0A0R1QIB0_9LACO</name>
<dbReference type="GO" id="GO:0003700">
    <property type="term" value="F:DNA-binding transcription factor activity"/>
    <property type="evidence" value="ECO:0007669"/>
    <property type="project" value="TreeGrafter"/>
</dbReference>
<dbReference type="AlphaFoldDB" id="A0A0R1QIB0"/>
<feature type="domain" description="HTH lacI-type" evidence="4">
    <location>
        <begin position="2"/>
        <end position="56"/>
    </location>
</feature>
<dbReference type="Gene3D" id="1.10.260.40">
    <property type="entry name" value="lambda repressor-like DNA-binding domains"/>
    <property type="match status" value="1"/>
</dbReference>
<dbReference type="Pfam" id="PF00356">
    <property type="entry name" value="LacI"/>
    <property type="match status" value="1"/>
</dbReference>
<dbReference type="PROSITE" id="PS50932">
    <property type="entry name" value="HTH_LACI_2"/>
    <property type="match status" value="1"/>
</dbReference>
<proteinExistence type="predicted"/>
<dbReference type="EMBL" id="AZEU01000160">
    <property type="protein sequence ID" value="KRL44289.1"/>
    <property type="molecule type" value="Genomic_DNA"/>
</dbReference>
<dbReference type="InterPro" id="IPR010982">
    <property type="entry name" value="Lambda_DNA-bd_dom_sf"/>
</dbReference>
<gene>
    <name evidence="5" type="ORF">FD01_GL001189</name>
</gene>
<evidence type="ECO:0000259" key="4">
    <source>
        <dbReference type="PROSITE" id="PS50932"/>
    </source>
</evidence>
<keyword evidence="2" id="KW-0238">DNA-binding</keyword>
<evidence type="ECO:0000313" key="5">
    <source>
        <dbReference type="EMBL" id="KRL44289.1"/>
    </source>
</evidence>
<protein>
    <submittedName>
        <fullName evidence="5">PurR family transcriptional regulator</fullName>
    </submittedName>
</protein>
<dbReference type="RefSeq" id="WP_054716289.1">
    <property type="nucleotide sequence ID" value="NZ_AZEU01000160.1"/>
</dbReference>
<keyword evidence="3" id="KW-0804">Transcription</keyword>
<dbReference type="SUPFAM" id="SSF47413">
    <property type="entry name" value="lambda repressor-like DNA-binding domains"/>
    <property type="match status" value="1"/>
</dbReference>
<dbReference type="PROSITE" id="PS00356">
    <property type="entry name" value="HTH_LACI_1"/>
    <property type="match status" value="1"/>
</dbReference>
<dbReference type="SUPFAM" id="SSF53822">
    <property type="entry name" value="Periplasmic binding protein-like I"/>
    <property type="match status" value="1"/>
</dbReference>
<dbReference type="CDD" id="cd01392">
    <property type="entry name" value="HTH_LacI"/>
    <property type="match status" value="1"/>
</dbReference>
<dbReference type="InterPro" id="IPR001761">
    <property type="entry name" value="Peripla_BP/Lac1_sug-bd_dom"/>
</dbReference>
<dbReference type="InterPro" id="IPR000843">
    <property type="entry name" value="HTH_LacI"/>
</dbReference>
<comment type="caution">
    <text evidence="5">The sequence shown here is derived from an EMBL/GenBank/DDBJ whole genome shotgun (WGS) entry which is preliminary data.</text>
</comment>
<evidence type="ECO:0000313" key="6">
    <source>
        <dbReference type="Proteomes" id="UP000051790"/>
    </source>
</evidence>
<evidence type="ECO:0000256" key="2">
    <source>
        <dbReference type="ARBA" id="ARBA00023125"/>
    </source>
</evidence>
<dbReference type="InterPro" id="IPR028082">
    <property type="entry name" value="Peripla_BP_I"/>
</dbReference>
<dbReference type="Pfam" id="PF00532">
    <property type="entry name" value="Peripla_BP_1"/>
    <property type="match status" value="1"/>
</dbReference>
<dbReference type="OrthoDB" id="9784962at2"/>
<dbReference type="PANTHER" id="PTHR30146">
    <property type="entry name" value="LACI-RELATED TRANSCRIPTIONAL REPRESSOR"/>
    <property type="match status" value="1"/>
</dbReference>
<organism evidence="5 6">
    <name type="scientific">Lacticaseibacillus manihotivorans DSM 13343 = JCM 12514</name>
    <dbReference type="NCBI Taxonomy" id="1423769"/>
    <lineage>
        <taxon>Bacteria</taxon>
        <taxon>Bacillati</taxon>
        <taxon>Bacillota</taxon>
        <taxon>Bacilli</taxon>
        <taxon>Lactobacillales</taxon>
        <taxon>Lactobacillaceae</taxon>
        <taxon>Lacticaseibacillus</taxon>
    </lineage>
</organism>
<evidence type="ECO:0000256" key="1">
    <source>
        <dbReference type="ARBA" id="ARBA00023015"/>
    </source>
</evidence>
<dbReference type="PANTHER" id="PTHR30146:SF109">
    <property type="entry name" value="HTH-TYPE TRANSCRIPTIONAL REGULATOR GALS"/>
    <property type="match status" value="1"/>
</dbReference>
<evidence type="ECO:0000256" key="3">
    <source>
        <dbReference type="ARBA" id="ARBA00023163"/>
    </source>
</evidence>
<accession>A0A0R1QIB0</accession>
<dbReference type="GO" id="GO:0000976">
    <property type="term" value="F:transcription cis-regulatory region binding"/>
    <property type="evidence" value="ECO:0007669"/>
    <property type="project" value="TreeGrafter"/>
</dbReference>
<dbReference type="PATRIC" id="fig|1423769.4.peg.1284"/>